<evidence type="ECO:0000313" key="2">
    <source>
        <dbReference type="Proteomes" id="UP000019194"/>
    </source>
</evidence>
<name>A0A7G2IP72_CITFR</name>
<dbReference type="EMBL" id="CBWP010000043">
    <property type="protein sequence ID" value="CDL38588.1"/>
    <property type="molecule type" value="Genomic_DNA"/>
</dbReference>
<dbReference type="AlphaFoldDB" id="A0A7G2IP72"/>
<evidence type="ECO:0000313" key="1">
    <source>
        <dbReference type="EMBL" id="CDL38588.1"/>
    </source>
</evidence>
<comment type="caution">
    <text evidence="1">The sequence shown here is derived from an EMBL/GenBank/DDBJ whole genome shotgun (WGS) entry which is preliminary data.</text>
</comment>
<proteinExistence type="predicted"/>
<accession>A0A7G2IP72</accession>
<organism evidence="1 2">
    <name type="scientific">Citrobacter freundii</name>
    <dbReference type="NCBI Taxonomy" id="546"/>
    <lineage>
        <taxon>Bacteria</taxon>
        <taxon>Pseudomonadati</taxon>
        <taxon>Pseudomonadota</taxon>
        <taxon>Gammaproteobacteria</taxon>
        <taxon>Enterobacterales</taxon>
        <taxon>Enterobacteriaceae</taxon>
        <taxon>Citrobacter</taxon>
        <taxon>Citrobacter freundii complex</taxon>
    </lineage>
</organism>
<sequence>MLYGLKSQLTGKTNVDMNISWLYKTFENNANSHDFNGLNWDIKAEWKPLQQSVFTAHSAQSIKDPSEVGGYILVTQYGLSYQHFWLGTRFSTLLDYSFTSEDYKKTEQGST</sequence>
<dbReference type="Proteomes" id="UP000019194">
    <property type="component" value="Unassembled WGS sequence"/>
</dbReference>
<protein>
    <submittedName>
        <fullName evidence="1">Capsular polysaccharide synthesis enzyme CpsB</fullName>
    </submittedName>
</protein>
<reference evidence="1 2" key="1">
    <citation type="submission" date="2013-10" db="EMBL/GenBank/DDBJ databases">
        <title>Antibiotic resistance diversity of beta-lactamase producers in the General Hospital Vienna.</title>
        <authorList>
            <person name="Barisic I."/>
            <person name="Mitteregger D."/>
            <person name="Hirschl A.M."/>
            <person name="Noehammer C."/>
            <person name="Wiesinger-Mayr H."/>
        </authorList>
    </citation>
    <scope>NUCLEOTIDE SEQUENCE [LARGE SCALE GENOMIC DNA]</scope>
    <source>
        <strain evidence="1 2">ISC11</strain>
    </source>
</reference>